<dbReference type="AlphaFoldDB" id="A0A0U3GLH8"/>
<dbReference type="EMBL" id="CP013694">
    <property type="protein sequence ID" value="ALU29625.1"/>
    <property type="molecule type" value="Genomic_DNA"/>
</dbReference>
<evidence type="ECO:0000313" key="4">
    <source>
        <dbReference type="Proteomes" id="UP000060043"/>
    </source>
</evidence>
<dbReference type="RefSeq" id="WP_011279106.1">
    <property type="nucleotide sequence ID" value="NZ_BHWZ01000006.1"/>
</dbReference>
<organism evidence="2 5">
    <name type="scientific">Sulfolobus acidocaldarius</name>
    <dbReference type="NCBI Taxonomy" id="2285"/>
    <lineage>
        <taxon>Archaea</taxon>
        <taxon>Thermoproteota</taxon>
        <taxon>Thermoprotei</taxon>
        <taxon>Sulfolobales</taxon>
        <taxon>Sulfolobaceae</taxon>
        <taxon>Sulfolobus</taxon>
    </lineage>
</organism>
<keyword evidence="1" id="KW-0472">Membrane</keyword>
<gene>
    <name evidence="2" type="ORF">ATY89_06505</name>
    <name evidence="3" type="ORF">ATZ20_09530</name>
</gene>
<protein>
    <recommendedName>
        <fullName evidence="6">DUF4352 domain-containing protein</fullName>
    </recommendedName>
</protein>
<accession>A0A0U3GLH8</accession>
<sequence>MNIEVKKSKKKNMRALSGAIVALILVIAGVIIAIAVVLFAFGLIPGISNQGSIQVLGSGTITNSTASGSSRTIYNITITVKNTGTTSISVTSININGQPFNINGTAPSIPAGRTQPITFEVTPASGKPNFSPGASYTATIYFSNGQGAPATLIYQG</sequence>
<dbReference type="SMR" id="A0A0U3GLH8"/>
<evidence type="ECO:0008006" key="6">
    <source>
        <dbReference type="Google" id="ProtNLM"/>
    </source>
</evidence>
<dbReference type="EMDB" id="EMD-18119"/>
<evidence type="ECO:0000313" key="5">
    <source>
        <dbReference type="Proteomes" id="UP000065473"/>
    </source>
</evidence>
<dbReference type="OMA" id="ANNQWIV"/>
<evidence type="ECO:0000313" key="2">
    <source>
        <dbReference type="EMBL" id="ALU29625.1"/>
    </source>
</evidence>
<dbReference type="GeneID" id="58788727"/>
<evidence type="ECO:0000256" key="1">
    <source>
        <dbReference type="SAM" id="Phobius"/>
    </source>
</evidence>
<dbReference type="EMDB" id="EMD-19960"/>
<keyword evidence="1" id="KW-0812">Transmembrane</keyword>
<reference evidence="4 5" key="1">
    <citation type="submission" date="2015-12" db="EMBL/GenBank/DDBJ databases">
        <title>A stable core within a dynamic pangenome in Sulfolobus acidocaldarius.</title>
        <authorList>
            <person name="Anderson R."/>
            <person name="Kouris A."/>
            <person name="Seward C."/>
            <person name="Campbell K."/>
            <person name="Whitaker R."/>
        </authorList>
    </citation>
    <scope>NUCLEOTIDE SEQUENCE [LARGE SCALE GENOMIC DNA]</scope>
    <source>
        <strain evidence="2 5">GG12-C01-09</strain>
        <strain evidence="3 4">NG05B_CO5_07</strain>
    </source>
</reference>
<dbReference type="Gene3D" id="2.60.40.10">
    <property type="entry name" value="Immunoglobulins"/>
    <property type="match status" value="1"/>
</dbReference>
<dbReference type="InterPro" id="IPR013783">
    <property type="entry name" value="Ig-like_fold"/>
</dbReference>
<evidence type="ECO:0000313" key="3">
    <source>
        <dbReference type="EMBL" id="ALU32358.1"/>
    </source>
</evidence>
<dbReference type="Proteomes" id="UP000065473">
    <property type="component" value="Chromosome"/>
</dbReference>
<dbReference type="EMDB" id="EMD-19990"/>
<feature type="transmembrane region" description="Helical" evidence="1">
    <location>
        <begin position="20"/>
        <end position="44"/>
    </location>
</feature>
<dbReference type="EMBL" id="CP013695">
    <property type="protein sequence ID" value="ALU32358.1"/>
    <property type="molecule type" value="Genomic_DNA"/>
</dbReference>
<name>A0A0U3GLH8_9CREN</name>
<dbReference type="Proteomes" id="UP000060043">
    <property type="component" value="Chromosome"/>
</dbReference>
<keyword evidence="1" id="KW-1133">Transmembrane helix</keyword>
<proteinExistence type="predicted"/>